<name>A0A6I6ENX1_9GAMM</name>
<evidence type="ECO:0000313" key="2">
    <source>
        <dbReference type="EMBL" id="QGU89835.1"/>
    </source>
</evidence>
<reference evidence="2 3" key="1">
    <citation type="submission" date="2019-12" db="EMBL/GenBank/DDBJ databases">
        <title>Erwinia sp. nov., isolated from droppings of birds in the Qinghai-Tiebt plateau of China.</title>
        <authorList>
            <person name="Ge Y."/>
        </authorList>
    </citation>
    <scope>NUCLEOTIDE SEQUENCE [LARGE SCALE GENOMIC DNA]</scope>
    <source>
        <strain evidence="2 3">J780</strain>
        <plasmid evidence="2 3">pla1</plasmid>
    </source>
</reference>
<gene>
    <name evidence="2" type="ORF">GN242_21515</name>
</gene>
<geneLocation type="plasmid" evidence="2 3">
    <name>pla1</name>
</geneLocation>
<proteinExistence type="predicted"/>
<dbReference type="PIRSF" id="PIRSF020632">
    <property type="entry name" value="YeaR"/>
    <property type="match status" value="1"/>
</dbReference>
<protein>
    <submittedName>
        <fullName evidence="2">DUF1971 domain-containing protein</fullName>
    </submittedName>
</protein>
<dbReference type="Proteomes" id="UP000424752">
    <property type="component" value="Plasmid pla1"/>
</dbReference>
<dbReference type="RefSeq" id="WP_156288426.1">
    <property type="nucleotide sequence ID" value="NZ_CP046510.1"/>
</dbReference>
<sequence length="123" mass="13917">MSRQIPKNYIHTRSTPFWDKNTVPKALLTHHNTKKGVYARLCVMQGAVKYYGFASADEAEPEIEIIIQAGHFGISPPEYWHHIRLLTDDTFFNIDFFAQPDQPLDGAGIGQVVNTSRAEKQTA</sequence>
<keyword evidence="2" id="KW-0614">Plasmid</keyword>
<dbReference type="KEGG" id="erwi:GN242_21515"/>
<evidence type="ECO:0000259" key="1">
    <source>
        <dbReference type="Pfam" id="PF09313"/>
    </source>
</evidence>
<dbReference type="InterPro" id="IPR014710">
    <property type="entry name" value="RmlC-like_jellyroll"/>
</dbReference>
<dbReference type="Gene3D" id="2.60.120.10">
    <property type="entry name" value="Jelly Rolls"/>
    <property type="match status" value="1"/>
</dbReference>
<accession>A0A6I6ENX1</accession>
<dbReference type="InterPro" id="IPR014510">
    <property type="entry name" value="Tellurite-R_YeaR"/>
</dbReference>
<dbReference type="InterPro" id="IPR015392">
    <property type="entry name" value="TehB/YeaR-like_dom"/>
</dbReference>
<dbReference type="AlphaFoldDB" id="A0A6I6ENX1"/>
<organism evidence="2 3">
    <name type="scientific">Erwinia sorbitola</name>
    <dbReference type="NCBI Taxonomy" id="2681984"/>
    <lineage>
        <taxon>Bacteria</taxon>
        <taxon>Pseudomonadati</taxon>
        <taxon>Pseudomonadota</taxon>
        <taxon>Gammaproteobacteria</taxon>
        <taxon>Enterobacterales</taxon>
        <taxon>Erwiniaceae</taxon>
        <taxon>Erwinia</taxon>
    </lineage>
</organism>
<dbReference type="EMBL" id="CP046510">
    <property type="protein sequence ID" value="QGU89835.1"/>
    <property type="molecule type" value="Genomic_DNA"/>
</dbReference>
<feature type="domain" description="TehB/YeaR-like" evidence="1">
    <location>
        <begin position="13"/>
        <end position="94"/>
    </location>
</feature>
<dbReference type="Pfam" id="PF09313">
    <property type="entry name" value="TehB-like"/>
    <property type="match status" value="1"/>
</dbReference>
<evidence type="ECO:0000313" key="3">
    <source>
        <dbReference type="Proteomes" id="UP000424752"/>
    </source>
</evidence>
<dbReference type="SUPFAM" id="SSF51197">
    <property type="entry name" value="Clavaminate synthase-like"/>
    <property type="match status" value="1"/>
</dbReference>